<feature type="transmembrane region" description="Helical" evidence="1">
    <location>
        <begin position="40"/>
        <end position="59"/>
    </location>
</feature>
<evidence type="ECO:0000256" key="1">
    <source>
        <dbReference type="SAM" id="Phobius"/>
    </source>
</evidence>
<dbReference type="Proteomes" id="UP000005778">
    <property type="component" value="Chromosome"/>
</dbReference>
<keyword evidence="3" id="KW-1185">Reference proteome</keyword>
<keyword evidence="1" id="KW-1133">Transmembrane helix</keyword>
<keyword evidence="1" id="KW-0472">Membrane</keyword>
<name>I5AY14_9BACT</name>
<feature type="transmembrane region" description="Helical" evidence="1">
    <location>
        <begin position="133"/>
        <end position="151"/>
    </location>
</feature>
<dbReference type="RefSeq" id="WP_004070470.1">
    <property type="nucleotide sequence ID" value="NZ_CM001488.1"/>
</dbReference>
<dbReference type="HOGENOM" id="CLU_1710331_0_0_7"/>
<reference evidence="2 3" key="1">
    <citation type="submission" date="2011-09" db="EMBL/GenBank/DDBJ databases">
        <authorList>
            <consortium name="US DOE Joint Genome Institute (JGI-PGF)"/>
            <person name="Lucas S."/>
            <person name="Han J."/>
            <person name="Lapidus A."/>
            <person name="Cheng J.-F."/>
            <person name="Goodwin L."/>
            <person name="Pitluck S."/>
            <person name="Peters L."/>
            <person name="Land M.L."/>
            <person name="Hauser L."/>
            <person name="Orellana R."/>
            <person name="Lovley D."/>
            <person name="Woyke T.J."/>
        </authorList>
    </citation>
    <scope>NUCLEOTIDE SEQUENCE [LARGE SCALE GENOMIC DNA]</scope>
    <source>
        <strain evidence="2 3">2ac9</strain>
    </source>
</reference>
<reference evidence="2 3" key="2">
    <citation type="submission" date="2012-02" db="EMBL/GenBank/DDBJ databases">
        <title>Improved High-Quality Draft sequence of Desulfobacter postgatei 2ac9.</title>
        <authorList>
            <consortium name="US DOE Joint Genome Institute"/>
            <person name="Lucas S."/>
            <person name="Han J."/>
            <person name="Lapidus A."/>
            <person name="Cheng J.-F."/>
            <person name="Goodwin L."/>
            <person name="Pitluck S."/>
            <person name="Peters L."/>
            <person name="Ovchinnikova G."/>
            <person name="Held B."/>
            <person name="Detter J.C."/>
            <person name="Han C."/>
            <person name="Tapia R."/>
            <person name="Land M."/>
            <person name="Hauser L."/>
            <person name="Kyrpides N."/>
            <person name="Ivanova N."/>
            <person name="Pagani I."/>
            <person name="Orellana R."/>
            <person name="Lovley D."/>
            <person name="Woyke T."/>
        </authorList>
    </citation>
    <scope>NUCLEOTIDE SEQUENCE [LARGE SCALE GENOMIC DNA]</scope>
    <source>
        <strain evidence="2 3">2ac9</strain>
    </source>
</reference>
<proteinExistence type="predicted"/>
<sequence>MIDLEAFGNGFGLVVISLLFGIILRAIISALRIGSSRFHSIGIVFFLIILSNTQSYAAVTSIGSVDLYRVESGSIYFMVDGQSYMTSDANQIDLVNKAYYQRTVVDVADLDSNPGWVDYVQTTDTSDLMSKSISLIIGALSCNALALGLSLRF</sequence>
<evidence type="ECO:0000313" key="2">
    <source>
        <dbReference type="EMBL" id="EIM62127.1"/>
    </source>
</evidence>
<organism evidence="2 3">
    <name type="scientific">Desulfobacter postgatei 2ac9</name>
    <dbReference type="NCBI Taxonomy" id="879212"/>
    <lineage>
        <taxon>Bacteria</taxon>
        <taxon>Pseudomonadati</taxon>
        <taxon>Thermodesulfobacteriota</taxon>
        <taxon>Desulfobacteria</taxon>
        <taxon>Desulfobacterales</taxon>
        <taxon>Desulfobacteraceae</taxon>
        <taxon>Desulfobacter</taxon>
    </lineage>
</organism>
<protein>
    <submittedName>
        <fullName evidence="2">Uncharacterized protein</fullName>
    </submittedName>
</protein>
<dbReference type="AlphaFoldDB" id="I5AY14"/>
<accession>I5AY14</accession>
<gene>
    <name evidence="2" type="ORF">DespoDRAFT_00079</name>
</gene>
<feature type="transmembrane region" description="Helical" evidence="1">
    <location>
        <begin position="6"/>
        <end position="28"/>
    </location>
</feature>
<dbReference type="EMBL" id="CM001488">
    <property type="protein sequence ID" value="EIM62127.1"/>
    <property type="molecule type" value="Genomic_DNA"/>
</dbReference>
<dbReference type="STRING" id="879212.DespoDRAFT_00079"/>
<keyword evidence="1" id="KW-0812">Transmembrane</keyword>
<evidence type="ECO:0000313" key="3">
    <source>
        <dbReference type="Proteomes" id="UP000005778"/>
    </source>
</evidence>
<dbReference type="OrthoDB" id="5424154at2"/>